<evidence type="ECO:0000313" key="1">
    <source>
        <dbReference type="EMBL" id="AUW46835.1"/>
    </source>
</evidence>
<dbReference type="EMBL" id="CP025014">
    <property type="protein sequence ID" value="AUW46835.1"/>
    <property type="molecule type" value="Genomic_DNA"/>
</dbReference>
<keyword evidence="1" id="KW-0614">Plasmid</keyword>
<dbReference type="Proteomes" id="UP000238523">
    <property type="component" value="Plasmid pRLN2"/>
</dbReference>
<geneLocation type="plasmid" evidence="2">
    <name>prln2</name>
</geneLocation>
<accession>A0A2K9ZEZ3</accession>
<reference evidence="1 2" key="1">
    <citation type="submission" date="2017-11" db="EMBL/GenBank/DDBJ databases">
        <title>Complete genome of Rhizobium leguminosarum Norway, an ineffective micro-symbiont.</title>
        <authorList>
            <person name="Hoffrichter A."/>
            <person name="Liang J."/>
            <person name="Brachmann A."/>
            <person name="Marin M."/>
        </authorList>
    </citation>
    <scope>NUCLEOTIDE SEQUENCE [LARGE SCALE GENOMIC DNA]</scope>
    <source>
        <strain evidence="1 2">Norway</strain>
        <plasmid evidence="2">prln2</plasmid>
    </source>
</reference>
<gene>
    <name evidence="1" type="ORF">CUJ84_pRLN2000295</name>
</gene>
<name>A0A2K9ZEZ3_RHILE</name>
<evidence type="ECO:0000313" key="2">
    <source>
        <dbReference type="Proteomes" id="UP000238523"/>
    </source>
</evidence>
<proteinExistence type="predicted"/>
<dbReference type="AlphaFoldDB" id="A0A2K9ZEZ3"/>
<protein>
    <submittedName>
        <fullName evidence="1">Uncharacterized protein</fullName>
    </submittedName>
</protein>
<organism evidence="1 2">
    <name type="scientific">Rhizobium leguminosarum</name>
    <dbReference type="NCBI Taxonomy" id="384"/>
    <lineage>
        <taxon>Bacteria</taxon>
        <taxon>Pseudomonadati</taxon>
        <taxon>Pseudomonadota</taxon>
        <taxon>Alphaproteobacteria</taxon>
        <taxon>Hyphomicrobiales</taxon>
        <taxon>Rhizobiaceae</taxon>
        <taxon>Rhizobium/Agrobacterium group</taxon>
        <taxon>Rhizobium</taxon>
    </lineage>
</organism>
<sequence>MPYLDLRSFSESCVVSATHALTLATLRTLMHQAFDFLQPAAQASNSKQNHRSPYWGLIFVCE</sequence>